<evidence type="ECO:0000256" key="3">
    <source>
        <dbReference type="ARBA" id="ARBA00049429"/>
    </source>
</evidence>
<dbReference type="Pfam" id="PF02274">
    <property type="entry name" value="ADI"/>
    <property type="match status" value="1"/>
</dbReference>
<protein>
    <recommendedName>
        <fullName evidence="2">arginine deiminase</fullName>
        <ecNumber evidence="2">3.5.3.6</ecNumber>
    </recommendedName>
</protein>
<dbReference type="GO" id="GO:0019546">
    <property type="term" value="P:L-arginine deiminase pathway"/>
    <property type="evidence" value="ECO:0007669"/>
    <property type="project" value="TreeGrafter"/>
</dbReference>
<keyword evidence="6" id="KW-1185">Reference proteome</keyword>
<evidence type="ECO:0000256" key="1">
    <source>
        <dbReference type="ARBA" id="ARBA00005213"/>
    </source>
</evidence>
<evidence type="ECO:0000256" key="4">
    <source>
        <dbReference type="SAM" id="MobiDB-lite"/>
    </source>
</evidence>
<comment type="pathway">
    <text evidence="1">Amino-acid degradation; L-arginine degradation via ADI pathway; carbamoyl phosphate from L-arginine: step 1/2.</text>
</comment>
<dbReference type="GO" id="GO:0016740">
    <property type="term" value="F:transferase activity"/>
    <property type="evidence" value="ECO:0007669"/>
    <property type="project" value="UniProtKB-KW"/>
</dbReference>
<dbReference type="OrthoDB" id="9807502at2"/>
<dbReference type="SUPFAM" id="SSF55909">
    <property type="entry name" value="Pentein"/>
    <property type="match status" value="1"/>
</dbReference>
<dbReference type="EMBL" id="VHSH01000009">
    <property type="protein sequence ID" value="TQV75691.1"/>
    <property type="molecule type" value="Genomic_DNA"/>
</dbReference>
<gene>
    <name evidence="5" type="ORF">FKG95_22470</name>
</gene>
<name>A0A545TET4_9PROT</name>
<proteinExistence type="predicted"/>
<evidence type="ECO:0000313" key="5">
    <source>
        <dbReference type="EMBL" id="TQV75691.1"/>
    </source>
</evidence>
<keyword evidence="5" id="KW-0808">Transferase</keyword>
<dbReference type="Proteomes" id="UP000315252">
    <property type="component" value="Unassembled WGS sequence"/>
</dbReference>
<dbReference type="Gene3D" id="3.75.10.10">
    <property type="entry name" value="L-arginine/glycine Amidinotransferase, Chain A"/>
    <property type="match status" value="1"/>
</dbReference>
<comment type="caution">
    <text evidence="5">The sequence shown here is derived from an EMBL/GenBank/DDBJ whole genome shotgun (WGS) entry which is preliminary data.</text>
</comment>
<feature type="region of interest" description="Disordered" evidence="4">
    <location>
        <begin position="1"/>
        <end position="21"/>
    </location>
</feature>
<evidence type="ECO:0000313" key="6">
    <source>
        <dbReference type="Proteomes" id="UP000315252"/>
    </source>
</evidence>
<sequence length="315" mass="33873">MADASTFNSAAYGGSGWSQRTAGHDQEIGSLWRGGIDSEWRQLRTVLLCRPGAEIAVNDFNAAQQLEALDLVRAQEEHDQLAAAYRNAGVEVLTTPATEAPTPNRMFCADLFVMTPQGAILARPASTVRAGEEVATAQALAAARVPILRTLTGSATFEGADLLWLDAETAIIGRGLRTNQAAIEQIARLCADLGVNLTAVDMPFGTMHLMGMMRIADRNLAIAWPRRTPHAAVMLLREKGYRVAFLPDEDAAQANRALNFVTLAPGKILMPGGNDLTREWYDGLGIEVIETPMFELRKAAGAVGCLTGIVERDTA</sequence>
<dbReference type="PANTHER" id="PTHR47271">
    <property type="entry name" value="ARGININE DEIMINASE"/>
    <property type="match status" value="1"/>
</dbReference>
<dbReference type="Pfam" id="PF19420">
    <property type="entry name" value="DDAH_eukar"/>
    <property type="match status" value="1"/>
</dbReference>
<comment type="catalytic activity">
    <reaction evidence="3">
        <text>L-arginine + H2O = L-citrulline + NH4(+)</text>
        <dbReference type="Rhea" id="RHEA:19597"/>
        <dbReference type="ChEBI" id="CHEBI:15377"/>
        <dbReference type="ChEBI" id="CHEBI:28938"/>
        <dbReference type="ChEBI" id="CHEBI:32682"/>
        <dbReference type="ChEBI" id="CHEBI:57743"/>
        <dbReference type="EC" id="3.5.3.6"/>
    </reaction>
</comment>
<evidence type="ECO:0000256" key="2">
    <source>
        <dbReference type="ARBA" id="ARBA00012171"/>
    </source>
</evidence>
<organism evidence="5 6">
    <name type="scientific">Denitrobaculum tricleocarpae</name>
    <dbReference type="NCBI Taxonomy" id="2591009"/>
    <lineage>
        <taxon>Bacteria</taxon>
        <taxon>Pseudomonadati</taxon>
        <taxon>Pseudomonadota</taxon>
        <taxon>Alphaproteobacteria</taxon>
        <taxon>Rhodospirillales</taxon>
        <taxon>Rhodospirillaceae</taxon>
        <taxon>Denitrobaculum</taxon>
    </lineage>
</organism>
<dbReference type="GO" id="GO:0016990">
    <property type="term" value="F:arginine deiminase activity"/>
    <property type="evidence" value="ECO:0007669"/>
    <property type="project" value="UniProtKB-EC"/>
</dbReference>
<dbReference type="AlphaFoldDB" id="A0A545TET4"/>
<dbReference type="RefSeq" id="WP_142898680.1">
    <property type="nucleotide sequence ID" value="NZ_ML660060.1"/>
</dbReference>
<reference evidence="5 6" key="1">
    <citation type="submission" date="2019-06" db="EMBL/GenBank/DDBJ databases">
        <title>Whole genome sequence for Rhodospirillaceae sp. R148.</title>
        <authorList>
            <person name="Wang G."/>
        </authorList>
    </citation>
    <scope>NUCLEOTIDE SEQUENCE [LARGE SCALE GENOMIC DNA]</scope>
    <source>
        <strain evidence="5 6">R148</strain>
    </source>
</reference>
<accession>A0A545TET4</accession>
<dbReference type="PANTHER" id="PTHR47271:SF2">
    <property type="entry name" value="ARGININE DEIMINASE"/>
    <property type="match status" value="1"/>
</dbReference>
<dbReference type="EC" id="3.5.3.6" evidence="2"/>